<dbReference type="Pfam" id="PF13302">
    <property type="entry name" value="Acetyltransf_3"/>
    <property type="match status" value="1"/>
</dbReference>
<dbReference type="Gene3D" id="3.40.630.30">
    <property type="match status" value="1"/>
</dbReference>
<proteinExistence type="predicted"/>
<evidence type="ECO:0000259" key="1">
    <source>
        <dbReference type="PROSITE" id="PS51186"/>
    </source>
</evidence>
<dbReference type="SUPFAM" id="SSF55729">
    <property type="entry name" value="Acyl-CoA N-acyltransferases (Nat)"/>
    <property type="match status" value="1"/>
</dbReference>
<dbReference type="RefSeq" id="WP_307470777.1">
    <property type="nucleotide sequence ID" value="NZ_JAUSUB010000001.1"/>
</dbReference>
<dbReference type="PANTHER" id="PTHR43441:SF12">
    <property type="entry name" value="RIBOSOMAL N-ACETYLTRANSFERASE YDAF-RELATED"/>
    <property type="match status" value="1"/>
</dbReference>
<name>A0ABU0AAB9_9BACI</name>
<evidence type="ECO:0000313" key="2">
    <source>
        <dbReference type="EMBL" id="MDQ0268193.1"/>
    </source>
</evidence>
<accession>A0ABU0AAB9</accession>
<gene>
    <name evidence="2" type="ORF">J2S17_000062</name>
</gene>
<dbReference type="InterPro" id="IPR000182">
    <property type="entry name" value="GNAT_dom"/>
</dbReference>
<protein>
    <submittedName>
        <fullName evidence="2">Ribosomal-protein-serine acetyltransferase</fullName>
        <ecNumber evidence="2">2.3.1.-</ecNumber>
    </submittedName>
</protein>
<dbReference type="EMBL" id="JAUSUB010000001">
    <property type="protein sequence ID" value="MDQ0268193.1"/>
    <property type="molecule type" value="Genomic_DNA"/>
</dbReference>
<keyword evidence="2" id="KW-0808">Transferase</keyword>
<dbReference type="InterPro" id="IPR016181">
    <property type="entry name" value="Acyl_CoA_acyltransferase"/>
</dbReference>
<keyword evidence="2" id="KW-0012">Acyltransferase</keyword>
<dbReference type="GO" id="GO:0016746">
    <property type="term" value="F:acyltransferase activity"/>
    <property type="evidence" value="ECO:0007669"/>
    <property type="project" value="UniProtKB-KW"/>
</dbReference>
<reference evidence="2 3" key="1">
    <citation type="submission" date="2023-07" db="EMBL/GenBank/DDBJ databases">
        <title>Genomic Encyclopedia of Type Strains, Phase IV (KMG-IV): sequencing the most valuable type-strain genomes for metagenomic binning, comparative biology and taxonomic classification.</title>
        <authorList>
            <person name="Goeker M."/>
        </authorList>
    </citation>
    <scope>NUCLEOTIDE SEQUENCE [LARGE SCALE GENOMIC DNA]</scope>
    <source>
        <strain evidence="2 3">DSM 23494</strain>
    </source>
</reference>
<dbReference type="Proteomes" id="UP001238088">
    <property type="component" value="Unassembled WGS sequence"/>
</dbReference>
<keyword evidence="3" id="KW-1185">Reference proteome</keyword>
<organism evidence="2 3">
    <name type="scientific">Cytobacillus purgationiresistens</name>
    <dbReference type="NCBI Taxonomy" id="863449"/>
    <lineage>
        <taxon>Bacteria</taxon>
        <taxon>Bacillati</taxon>
        <taxon>Bacillota</taxon>
        <taxon>Bacilli</taxon>
        <taxon>Bacillales</taxon>
        <taxon>Bacillaceae</taxon>
        <taxon>Cytobacillus</taxon>
    </lineage>
</organism>
<dbReference type="PROSITE" id="PS51186">
    <property type="entry name" value="GNAT"/>
    <property type="match status" value="1"/>
</dbReference>
<dbReference type="InterPro" id="IPR051908">
    <property type="entry name" value="Ribosomal_N-acetyltransferase"/>
</dbReference>
<dbReference type="PANTHER" id="PTHR43441">
    <property type="entry name" value="RIBOSOMAL-PROTEIN-SERINE ACETYLTRANSFERASE"/>
    <property type="match status" value="1"/>
</dbReference>
<feature type="domain" description="N-acetyltransferase" evidence="1">
    <location>
        <begin position="21"/>
        <end position="172"/>
    </location>
</feature>
<sequence length="182" mass="21394">MFSFKVDEELSIELFQQHHKEELFSFIDENRIHLRKWLSWVDKREKADDLDPVIRVWLQKYADNNGFDAGVRVNGQLVGMIGLHQIDWKNRTTSVGYLLGEEAQGKGVITRALSSLNDYLFDQMDLNRVEIQCAASNHKSMAVPERLGFMKEGMVRQGQWLYDHFEDIVTYSILKEEWLNRK</sequence>
<comment type="caution">
    <text evidence="2">The sequence shown here is derived from an EMBL/GenBank/DDBJ whole genome shotgun (WGS) entry which is preliminary data.</text>
</comment>
<dbReference type="EC" id="2.3.1.-" evidence="2"/>
<evidence type="ECO:0000313" key="3">
    <source>
        <dbReference type="Proteomes" id="UP001238088"/>
    </source>
</evidence>